<protein>
    <submittedName>
        <fullName evidence="3">AMP-binding protein</fullName>
    </submittedName>
</protein>
<dbReference type="InterPro" id="IPR045851">
    <property type="entry name" value="AMP-bd_C_sf"/>
</dbReference>
<dbReference type="Pfam" id="PF00501">
    <property type="entry name" value="AMP-binding"/>
    <property type="match status" value="1"/>
</dbReference>
<proteinExistence type="predicted"/>
<feature type="domain" description="AMP-binding enzyme C-terminal" evidence="2">
    <location>
        <begin position="422"/>
        <end position="497"/>
    </location>
</feature>
<name>A0ABN3T9Q5_9ACTN</name>
<dbReference type="Gene3D" id="3.40.50.12780">
    <property type="entry name" value="N-terminal domain of ligase-like"/>
    <property type="match status" value="1"/>
</dbReference>
<keyword evidence="4" id="KW-1185">Reference proteome</keyword>
<evidence type="ECO:0000313" key="4">
    <source>
        <dbReference type="Proteomes" id="UP001499989"/>
    </source>
</evidence>
<dbReference type="EMBL" id="BAAASK010000021">
    <property type="protein sequence ID" value="GAA2695535.1"/>
    <property type="molecule type" value="Genomic_DNA"/>
</dbReference>
<evidence type="ECO:0000313" key="3">
    <source>
        <dbReference type="EMBL" id="GAA2695535.1"/>
    </source>
</evidence>
<dbReference type="PANTHER" id="PTHR43767:SF7">
    <property type="entry name" value="MEDIUM_LONG-CHAIN-FATTY-ACID--COA LIGASE FADD8"/>
    <property type="match status" value="1"/>
</dbReference>
<dbReference type="RefSeq" id="WP_319123296.1">
    <property type="nucleotide sequence ID" value="NZ_BAAASK010000021.1"/>
</dbReference>
<dbReference type="InterPro" id="IPR000873">
    <property type="entry name" value="AMP-dep_synth/lig_dom"/>
</dbReference>
<sequence>MPVTAPPFRSFVDDILDSLAAAPARETLVHQGRRITAGALRALVLRLAHALRAQGVERGQTVTLLSGNLPEALATRYAANLDGCPVTHLYNKLSADAQAAIVRDVETRALIVDPSYAARAAEVTALAPVPHVLALGDGGTGTDLLELAAAEPAEPISGLARPEDICSIRHTGGTTGHPKGICTSFERAGRLRPEPGEGETGRPRQLLATPLAHAAGLIADHLLAAGGTVVLQDDFVPAQVLAAIERERITHLYLLPPLLYRLIDHPDADRTDTSSLRQLIYGGCQASPARITDAIRRLGPVLMQGYGQSESGSISVLTPDDHDPNRPERLRSAGRVLPGVEVAIRDTDGNDLPHGDHGEICVRSGHLMQGYWKQPELTAEVLRDGWLHTGDIGFLDAEGYLTITDRIKDMIVVVGGHVYTTELEDLLNSHPHVLQSAAFGVRDTDGTEQVCAAVVPAPGAEVDADELRALVRVRRGAMYEPAHITFVEQLPLTDAGKPDKKLLRSRAAQTHEADEKAA</sequence>
<dbReference type="InterPro" id="IPR020845">
    <property type="entry name" value="AMP-binding_CS"/>
</dbReference>
<dbReference type="PROSITE" id="PS00455">
    <property type="entry name" value="AMP_BINDING"/>
    <property type="match status" value="1"/>
</dbReference>
<reference evidence="3 4" key="1">
    <citation type="journal article" date="2019" name="Int. J. Syst. Evol. Microbiol.">
        <title>The Global Catalogue of Microorganisms (GCM) 10K type strain sequencing project: providing services to taxonomists for standard genome sequencing and annotation.</title>
        <authorList>
            <consortium name="The Broad Institute Genomics Platform"/>
            <consortium name="The Broad Institute Genome Sequencing Center for Infectious Disease"/>
            <person name="Wu L."/>
            <person name="Ma J."/>
        </authorList>
    </citation>
    <scope>NUCLEOTIDE SEQUENCE [LARGE SCALE GENOMIC DNA]</scope>
    <source>
        <strain evidence="3 4">JCM 4531</strain>
    </source>
</reference>
<gene>
    <name evidence="3" type="ORF">GCM10010310_57200</name>
</gene>
<feature type="domain" description="AMP-dependent synthetase/ligase" evidence="1">
    <location>
        <begin position="20"/>
        <end position="372"/>
    </location>
</feature>
<dbReference type="Gene3D" id="3.30.300.30">
    <property type="match status" value="1"/>
</dbReference>
<dbReference type="Pfam" id="PF13193">
    <property type="entry name" value="AMP-binding_C"/>
    <property type="match status" value="1"/>
</dbReference>
<dbReference type="Proteomes" id="UP001499989">
    <property type="component" value="Unassembled WGS sequence"/>
</dbReference>
<dbReference type="PANTHER" id="PTHR43767">
    <property type="entry name" value="LONG-CHAIN-FATTY-ACID--COA LIGASE"/>
    <property type="match status" value="1"/>
</dbReference>
<organism evidence="3 4">
    <name type="scientific">Streptomyces violaceolatus</name>
    <dbReference type="NCBI Taxonomy" id="67378"/>
    <lineage>
        <taxon>Bacteria</taxon>
        <taxon>Bacillati</taxon>
        <taxon>Actinomycetota</taxon>
        <taxon>Actinomycetes</taxon>
        <taxon>Kitasatosporales</taxon>
        <taxon>Streptomycetaceae</taxon>
        <taxon>Streptomyces</taxon>
        <taxon>Streptomyces violaceoruber group</taxon>
    </lineage>
</organism>
<dbReference type="SUPFAM" id="SSF56801">
    <property type="entry name" value="Acetyl-CoA synthetase-like"/>
    <property type="match status" value="1"/>
</dbReference>
<dbReference type="InterPro" id="IPR042099">
    <property type="entry name" value="ANL_N_sf"/>
</dbReference>
<evidence type="ECO:0000259" key="1">
    <source>
        <dbReference type="Pfam" id="PF00501"/>
    </source>
</evidence>
<comment type="caution">
    <text evidence="3">The sequence shown here is derived from an EMBL/GenBank/DDBJ whole genome shotgun (WGS) entry which is preliminary data.</text>
</comment>
<dbReference type="InterPro" id="IPR050237">
    <property type="entry name" value="ATP-dep_AMP-bd_enzyme"/>
</dbReference>
<dbReference type="InterPro" id="IPR025110">
    <property type="entry name" value="AMP-bd_C"/>
</dbReference>
<accession>A0ABN3T9Q5</accession>
<evidence type="ECO:0000259" key="2">
    <source>
        <dbReference type="Pfam" id="PF13193"/>
    </source>
</evidence>